<dbReference type="FunFam" id="3.40.50.300:FF:000159">
    <property type="entry name" value="Katanin p60 ATPase-containing subunit A1"/>
    <property type="match status" value="1"/>
</dbReference>
<protein>
    <submittedName>
        <fullName evidence="4">Katanin p60 atpase-containing subunit a1</fullName>
    </submittedName>
</protein>
<dbReference type="PANTHER" id="PTHR23074">
    <property type="entry name" value="AAA DOMAIN-CONTAINING"/>
    <property type="match status" value="1"/>
</dbReference>
<dbReference type="STRING" id="49451.A0A1J6KDL2"/>
<evidence type="ECO:0000313" key="5">
    <source>
        <dbReference type="Proteomes" id="UP000187609"/>
    </source>
</evidence>
<dbReference type="InterPro" id="IPR003593">
    <property type="entry name" value="AAA+_ATPase"/>
</dbReference>
<dbReference type="KEGG" id="nau:109212981"/>
<gene>
    <name evidence="4" type="primary">AAA1_11</name>
    <name evidence="4" type="ORF">A4A49_21009</name>
</gene>
<dbReference type="Proteomes" id="UP000187609">
    <property type="component" value="Unassembled WGS sequence"/>
</dbReference>
<dbReference type="PANTHER" id="PTHR23074:SF150">
    <property type="entry name" value="KATANIN P60 ATPASE-CONTAINING SUBUNIT A1-LIKE"/>
    <property type="match status" value="1"/>
</dbReference>
<dbReference type="AlphaFoldDB" id="A0A1J6KDL2"/>
<evidence type="ECO:0000256" key="1">
    <source>
        <dbReference type="ARBA" id="ARBA00022837"/>
    </source>
</evidence>
<name>A0A1J6KDL2_NICAT</name>
<dbReference type="InterPro" id="IPR003960">
    <property type="entry name" value="ATPase_AAA_CS"/>
</dbReference>
<reference evidence="4" key="1">
    <citation type="submission" date="2016-11" db="EMBL/GenBank/DDBJ databases">
        <title>The genome of Nicotiana attenuata.</title>
        <authorList>
            <person name="Xu S."/>
            <person name="Brockmoeller T."/>
            <person name="Gaquerel E."/>
            <person name="Navarro A."/>
            <person name="Kuhl H."/>
            <person name="Gase K."/>
            <person name="Ling Z."/>
            <person name="Zhou W."/>
            <person name="Kreitzer C."/>
            <person name="Stanke M."/>
            <person name="Tang H."/>
            <person name="Lyons E."/>
            <person name="Pandey P."/>
            <person name="Pandey S.P."/>
            <person name="Timmermann B."/>
            <person name="Baldwin I.T."/>
        </authorList>
    </citation>
    <scope>NUCLEOTIDE SEQUENCE [LARGE SCALE GENOMIC DNA]</scope>
    <source>
        <strain evidence="4">UT</strain>
    </source>
</reference>
<dbReference type="Gene3D" id="3.40.50.300">
    <property type="entry name" value="P-loop containing nucleotide triphosphate hydrolases"/>
    <property type="match status" value="1"/>
</dbReference>
<dbReference type="Gene3D" id="1.10.238.10">
    <property type="entry name" value="EF-hand"/>
    <property type="match status" value="1"/>
</dbReference>
<dbReference type="SMART" id="SM00382">
    <property type="entry name" value="AAA"/>
    <property type="match status" value="1"/>
</dbReference>
<dbReference type="PROSITE" id="PS00018">
    <property type="entry name" value="EF_HAND_1"/>
    <property type="match status" value="1"/>
</dbReference>
<dbReference type="PROSITE" id="PS00674">
    <property type="entry name" value="AAA"/>
    <property type="match status" value="1"/>
</dbReference>
<dbReference type="EMBL" id="MJEQ01002145">
    <property type="protein sequence ID" value="OIT28173.1"/>
    <property type="molecule type" value="Genomic_DNA"/>
</dbReference>
<dbReference type="InterPro" id="IPR050304">
    <property type="entry name" value="MT-severing_AAA_ATPase"/>
</dbReference>
<dbReference type="SUPFAM" id="SSF47473">
    <property type="entry name" value="EF-hand"/>
    <property type="match status" value="1"/>
</dbReference>
<dbReference type="InterPro" id="IPR018247">
    <property type="entry name" value="EF_Hand_1_Ca_BS"/>
</dbReference>
<dbReference type="SUPFAM" id="SSF52540">
    <property type="entry name" value="P-loop containing nucleoside triphosphate hydrolases"/>
    <property type="match status" value="1"/>
</dbReference>
<dbReference type="InterPro" id="IPR003959">
    <property type="entry name" value="ATPase_AAA_core"/>
</dbReference>
<evidence type="ECO:0000313" key="4">
    <source>
        <dbReference type="EMBL" id="OIT28173.1"/>
    </source>
</evidence>
<accession>A0A1J6KDL2</accession>
<organism evidence="4 5">
    <name type="scientific">Nicotiana attenuata</name>
    <name type="common">Coyote tobacco</name>
    <dbReference type="NCBI Taxonomy" id="49451"/>
    <lineage>
        <taxon>Eukaryota</taxon>
        <taxon>Viridiplantae</taxon>
        <taxon>Streptophyta</taxon>
        <taxon>Embryophyta</taxon>
        <taxon>Tracheophyta</taxon>
        <taxon>Spermatophyta</taxon>
        <taxon>Magnoliopsida</taxon>
        <taxon>eudicotyledons</taxon>
        <taxon>Gunneridae</taxon>
        <taxon>Pentapetalae</taxon>
        <taxon>asterids</taxon>
        <taxon>lamiids</taxon>
        <taxon>Solanales</taxon>
        <taxon>Solanaceae</taxon>
        <taxon>Nicotianoideae</taxon>
        <taxon>Nicotianeae</taxon>
        <taxon>Nicotiana</taxon>
    </lineage>
</organism>
<sequence>MCTENVTLIVTSTPSASSSQKKNIIYAIQHQSKSSCPIREERMKKIFDKFDANKDGYLSMMELLEWIMAVEPELDNNIQKILDKLSDYLGSYSFSLACYKVLCYSGFTLIYEQQKRDLDRDFDTLQFHQENTYAIQQQQCLKRVGLSPTKTIEKKKKTTHQVQVNNYRSTVQQVNAVEGVKSKGVYEGPDSQLAATLENEILDTNPRVRWDDVAGLNEAKRLLQEAVVLPLWMPQYFEGIRRPWRGVLMFGPPGTGKTLLAKAVATECGTTFLNVSCSSLCAKWYGESERLVRCLFDLARARAPSTIFIDEIDSLCSARRASGEHEVSRRVKSELLVQIDGLNNSTNNTAGKPVVVLTATNFPWALDEALRRRLEKRIYIPLPDFKSRKELIKINLKSIVLAPGLDIDQVARRTKGYSGDDLTNKWVRFSIWFLTISLLDHQNIRSIRQRH</sequence>
<dbReference type="SMART" id="SM00054">
    <property type="entry name" value="EFh"/>
    <property type="match status" value="1"/>
</dbReference>
<dbReference type="GO" id="GO:0015630">
    <property type="term" value="C:microtubule cytoskeleton"/>
    <property type="evidence" value="ECO:0007669"/>
    <property type="project" value="TreeGrafter"/>
</dbReference>
<keyword evidence="2" id="KW-0547">Nucleotide-binding</keyword>
<dbReference type="GO" id="GO:0005524">
    <property type="term" value="F:ATP binding"/>
    <property type="evidence" value="ECO:0007669"/>
    <property type="project" value="UniProtKB-KW"/>
</dbReference>
<comment type="similarity">
    <text evidence="2">Belongs to the AAA ATPase family.</text>
</comment>
<dbReference type="SMR" id="A0A1J6KDL2"/>
<dbReference type="PROSITE" id="PS50222">
    <property type="entry name" value="EF_HAND_2"/>
    <property type="match status" value="1"/>
</dbReference>
<dbReference type="GO" id="GO:0005509">
    <property type="term" value="F:calcium ion binding"/>
    <property type="evidence" value="ECO:0007669"/>
    <property type="project" value="InterPro"/>
</dbReference>
<dbReference type="Gene3D" id="1.10.8.60">
    <property type="match status" value="1"/>
</dbReference>
<dbReference type="InterPro" id="IPR002048">
    <property type="entry name" value="EF_hand_dom"/>
</dbReference>
<keyword evidence="5" id="KW-1185">Reference proteome</keyword>
<keyword evidence="1" id="KW-0106">Calcium</keyword>
<proteinExistence type="inferred from homology"/>
<feature type="domain" description="EF-hand" evidence="3">
    <location>
        <begin position="38"/>
        <end position="73"/>
    </location>
</feature>
<dbReference type="GO" id="GO:0016887">
    <property type="term" value="F:ATP hydrolysis activity"/>
    <property type="evidence" value="ECO:0007669"/>
    <property type="project" value="InterPro"/>
</dbReference>
<dbReference type="InterPro" id="IPR027417">
    <property type="entry name" value="P-loop_NTPase"/>
</dbReference>
<dbReference type="GO" id="GO:0051013">
    <property type="term" value="P:microtubule severing"/>
    <property type="evidence" value="ECO:0007669"/>
    <property type="project" value="TreeGrafter"/>
</dbReference>
<dbReference type="Gramene" id="OIT28173">
    <property type="protein sequence ID" value="OIT28173"/>
    <property type="gene ID" value="A4A49_21009"/>
</dbReference>
<dbReference type="OrthoDB" id="191529at2759"/>
<evidence type="ECO:0000256" key="2">
    <source>
        <dbReference type="RuleBase" id="RU003651"/>
    </source>
</evidence>
<dbReference type="InterPro" id="IPR011992">
    <property type="entry name" value="EF-hand-dom_pair"/>
</dbReference>
<evidence type="ECO:0000259" key="3">
    <source>
        <dbReference type="PROSITE" id="PS50222"/>
    </source>
</evidence>
<keyword evidence="2" id="KW-0067">ATP-binding</keyword>
<dbReference type="Pfam" id="PF13405">
    <property type="entry name" value="EF-hand_6"/>
    <property type="match status" value="1"/>
</dbReference>
<dbReference type="GeneID" id="109212981"/>
<comment type="caution">
    <text evidence="4">The sequence shown here is derived from an EMBL/GenBank/DDBJ whole genome shotgun (WGS) entry which is preliminary data.</text>
</comment>
<dbReference type="Pfam" id="PF00004">
    <property type="entry name" value="AAA"/>
    <property type="match status" value="1"/>
</dbReference>